<evidence type="ECO:0000313" key="3">
    <source>
        <dbReference type="Proteomes" id="UP000500870"/>
    </source>
</evidence>
<name>A0A6H0ZRG8_9HYPH</name>
<feature type="domain" description="Shedu protein SduA C-terminal" evidence="1">
    <location>
        <begin position="27"/>
        <end position="187"/>
    </location>
</feature>
<dbReference type="Pfam" id="PF14082">
    <property type="entry name" value="SduA_C"/>
    <property type="match status" value="1"/>
</dbReference>
<dbReference type="EMBL" id="CP050898">
    <property type="protein sequence ID" value="QIX22380.1"/>
    <property type="molecule type" value="Genomic_DNA"/>
</dbReference>
<proteinExistence type="predicted"/>
<evidence type="ECO:0000313" key="2">
    <source>
        <dbReference type="EMBL" id="QIX22380.1"/>
    </source>
</evidence>
<dbReference type="InterPro" id="IPR025359">
    <property type="entry name" value="SduA_C"/>
</dbReference>
<dbReference type="Proteomes" id="UP000500870">
    <property type="component" value="Chromosome 1"/>
</dbReference>
<dbReference type="AlphaFoldDB" id="A0A6H0ZRG8"/>
<accession>A0A6H0ZRG8</accession>
<organism evidence="2 3">
    <name type="scientific">Agrobacterium pusense</name>
    <dbReference type="NCBI Taxonomy" id="648995"/>
    <lineage>
        <taxon>Bacteria</taxon>
        <taxon>Pseudomonadati</taxon>
        <taxon>Pseudomonadota</taxon>
        <taxon>Alphaproteobacteria</taxon>
        <taxon>Hyphomicrobiales</taxon>
        <taxon>Rhizobiaceae</taxon>
        <taxon>Rhizobium/Agrobacterium group</taxon>
        <taxon>Agrobacterium</taxon>
    </lineage>
</organism>
<gene>
    <name evidence="2" type="ORF">FOB41_15115</name>
</gene>
<sequence>MTDARDALKAEMEMLRTNYLALLDKEEKEQVYQKYLEENTRLIPRDFVQNHGVSFDIVLRKPAFGADYKSDFFFLSKSTVLWHAVHIEIEKPASKYFKDSTNEFHPDFLHAQQQINDWRAWLDRSNEGAFRSAVSALMVPLATNPIEHKYVLVYGRRSEYDGNDIRRSKVAALVKSSGIKIQSFDSLAEGLAGKSPVNIGIRKNEYIDVIGDEFLKSEGCAWIEPTQFRLSQSAKDKLMNMDGGGPYMKSVRTVGGKSVDSYKYVGENVRVRSDKEPVIDEA</sequence>
<dbReference type="RefSeq" id="WP_162702254.1">
    <property type="nucleotide sequence ID" value="NZ_CP050898.1"/>
</dbReference>
<reference evidence="2 3" key="1">
    <citation type="submission" date="2020-04" db="EMBL/GenBank/DDBJ databases">
        <title>FDA dAtabase for Regulatory Grade micrObial Sequences (FDA-ARGOS): Supporting development and validation of Infectious Disease Dx tests.</title>
        <authorList>
            <person name="Sciortino C."/>
            <person name="Tallon L."/>
            <person name="Sadzewicz L."/>
            <person name="Vavikolanu K."/>
            <person name="Mehta A."/>
            <person name="Aluvathingal J."/>
            <person name="Nadendla S."/>
            <person name="Nandy P."/>
            <person name="Geyer C."/>
            <person name="Yan Y."/>
            <person name="Sichtig H."/>
        </authorList>
    </citation>
    <scope>NUCLEOTIDE SEQUENCE [LARGE SCALE GENOMIC DNA]</scope>
    <source>
        <strain evidence="2 3">FDAARGOS_633</strain>
    </source>
</reference>
<protein>
    <submittedName>
        <fullName evidence="2">DUF4263 domain-containing protein</fullName>
    </submittedName>
</protein>
<evidence type="ECO:0000259" key="1">
    <source>
        <dbReference type="Pfam" id="PF14082"/>
    </source>
</evidence>